<protein>
    <recommendedName>
        <fullName evidence="11">Folylpolyglutamate synthase</fullName>
    </recommendedName>
</protein>
<evidence type="ECO:0000256" key="4">
    <source>
        <dbReference type="ARBA" id="ARBA00022741"/>
    </source>
</evidence>
<dbReference type="InterPro" id="IPR001645">
    <property type="entry name" value="Folylpolyglutamate_synth"/>
</dbReference>
<keyword evidence="4" id="KW-0547">Nucleotide-binding</keyword>
<evidence type="ECO:0000259" key="7">
    <source>
        <dbReference type="Pfam" id="PF02875"/>
    </source>
</evidence>
<dbReference type="GO" id="GO:0046872">
    <property type="term" value="F:metal ion binding"/>
    <property type="evidence" value="ECO:0007669"/>
    <property type="project" value="UniProtKB-KW"/>
</dbReference>
<dbReference type="Gene3D" id="3.90.190.20">
    <property type="entry name" value="Mur ligase, C-terminal domain"/>
    <property type="match status" value="1"/>
</dbReference>
<gene>
    <name evidence="9" type="ORF">RHGRI_027901</name>
</gene>
<evidence type="ECO:0008006" key="11">
    <source>
        <dbReference type="Google" id="ProtNLM"/>
    </source>
</evidence>
<dbReference type="Proteomes" id="UP000823749">
    <property type="component" value="Chromosome 9"/>
</dbReference>
<dbReference type="GO" id="GO:0005524">
    <property type="term" value="F:ATP binding"/>
    <property type="evidence" value="ECO:0007669"/>
    <property type="project" value="UniProtKB-KW"/>
</dbReference>
<dbReference type="PROSITE" id="PS01012">
    <property type="entry name" value="FOLYLPOLYGLU_SYNT_2"/>
    <property type="match status" value="1"/>
</dbReference>
<evidence type="ECO:0000256" key="5">
    <source>
        <dbReference type="ARBA" id="ARBA00022840"/>
    </source>
</evidence>
<name>A0AAV6IZE6_9ERIC</name>
<dbReference type="Pfam" id="PF02875">
    <property type="entry name" value="Mur_ligase_C"/>
    <property type="match status" value="1"/>
</dbReference>
<dbReference type="GO" id="GO:0005737">
    <property type="term" value="C:cytoplasm"/>
    <property type="evidence" value="ECO:0007669"/>
    <property type="project" value="TreeGrafter"/>
</dbReference>
<evidence type="ECO:0000313" key="10">
    <source>
        <dbReference type="Proteomes" id="UP000823749"/>
    </source>
</evidence>
<dbReference type="PANTHER" id="PTHR11136">
    <property type="entry name" value="FOLYLPOLYGLUTAMATE SYNTHASE-RELATED"/>
    <property type="match status" value="1"/>
</dbReference>
<dbReference type="InterPro" id="IPR004101">
    <property type="entry name" value="Mur_ligase_C"/>
</dbReference>
<feature type="domain" description="Mur ligase central" evidence="8">
    <location>
        <begin position="95"/>
        <end position="260"/>
    </location>
</feature>
<dbReference type="InterPro" id="IPR018109">
    <property type="entry name" value="Folylpolyglutamate_synth_CS"/>
</dbReference>
<evidence type="ECO:0000313" key="9">
    <source>
        <dbReference type="EMBL" id="KAG5533858.1"/>
    </source>
</evidence>
<keyword evidence="5" id="KW-0067">ATP-binding</keyword>
<evidence type="ECO:0000256" key="2">
    <source>
        <dbReference type="ARBA" id="ARBA00022598"/>
    </source>
</evidence>
<comment type="similarity">
    <text evidence="1">Belongs to the folylpolyglutamate synthase family.</text>
</comment>
<keyword evidence="6" id="KW-0460">Magnesium</keyword>
<dbReference type="GO" id="GO:0004326">
    <property type="term" value="F:tetrahydrofolylpolyglutamate synthase activity"/>
    <property type="evidence" value="ECO:0007669"/>
    <property type="project" value="InterPro"/>
</dbReference>
<dbReference type="Pfam" id="PF08245">
    <property type="entry name" value="Mur_ligase_M"/>
    <property type="match status" value="1"/>
</dbReference>
<dbReference type="InterPro" id="IPR013221">
    <property type="entry name" value="Mur_ligase_cen"/>
</dbReference>
<sequence length="573" mass="62394">MKLNKFLSRLSSIFTLRSPLVSATARIPSSDLRLYRYFRATSGVGDDSEMKELTDYLNNLKNYEKSGVPKGAGTDSEEGFDLGRMTSFVFLSVHIAGTKGKGSTAAFLSNILRAEGYSVGCYTSPHIQTIRERISVGRSGEPVSVKALNSLFQRIKKVLDQAVQYESGHLSHFEVFTAIAFRLFAQEKVDIAVIEAGLGGARDATNVISSSDLAVSIITTVGAEHLDALGGSLESIAIAKSGIIKHGRPVRWFFLNIRAEYVVLGGPFLPHIERILRDKASSLSSIVLSACDPGNKSAIRGLSKLYGKPCQSCDIVIQIEKDMQQFIELFDVRLSMLGSHQLQNAATATCASLCLRDQGEDLVFLYSFCWKVSDGSIRFGLEHTCLLGRSQFLTSEEAEALGLHGATILLDGAHTKESARALADTIEMTFPKARLVLVVAMASDKDHSGFARELLSTRKLEAVFLTEVDIAGDKSRMTFASVLKDCWIQASKEVGVDIVDDGVQDFRSSLDDQSVHSVDKPESKTILATESSLKISMRVGNQILRARMGDQPGIIVVTGSLHIVSSVLRSIQQ</sequence>
<keyword evidence="3" id="KW-0479">Metal-binding</keyword>
<organism evidence="9 10">
    <name type="scientific">Rhododendron griersonianum</name>
    <dbReference type="NCBI Taxonomy" id="479676"/>
    <lineage>
        <taxon>Eukaryota</taxon>
        <taxon>Viridiplantae</taxon>
        <taxon>Streptophyta</taxon>
        <taxon>Embryophyta</taxon>
        <taxon>Tracheophyta</taxon>
        <taxon>Spermatophyta</taxon>
        <taxon>Magnoliopsida</taxon>
        <taxon>eudicotyledons</taxon>
        <taxon>Gunneridae</taxon>
        <taxon>Pentapetalae</taxon>
        <taxon>asterids</taxon>
        <taxon>Ericales</taxon>
        <taxon>Ericaceae</taxon>
        <taxon>Ericoideae</taxon>
        <taxon>Rhodoreae</taxon>
        <taxon>Rhododendron</taxon>
    </lineage>
</organism>
<proteinExistence type="inferred from homology"/>
<dbReference type="AlphaFoldDB" id="A0AAV6IZE6"/>
<keyword evidence="10" id="KW-1185">Reference proteome</keyword>
<dbReference type="PROSITE" id="PS01011">
    <property type="entry name" value="FOLYLPOLYGLU_SYNT_1"/>
    <property type="match status" value="1"/>
</dbReference>
<dbReference type="GO" id="GO:0008841">
    <property type="term" value="F:dihydrofolate synthase activity"/>
    <property type="evidence" value="ECO:0007669"/>
    <property type="project" value="TreeGrafter"/>
</dbReference>
<dbReference type="PANTHER" id="PTHR11136:SF0">
    <property type="entry name" value="DIHYDROFOLATE SYNTHETASE-RELATED"/>
    <property type="match status" value="1"/>
</dbReference>
<dbReference type="NCBIfam" id="TIGR01499">
    <property type="entry name" value="folC"/>
    <property type="match status" value="1"/>
</dbReference>
<feature type="domain" description="Mur ligase C-terminal" evidence="7">
    <location>
        <begin position="404"/>
        <end position="469"/>
    </location>
</feature>
<comment type="caution">
    <text evidence="9">The sequence shown here is derived from an EMBL/GenBank/DDBJ whole genome shotgun (WGS) entry which is preliminary data.</text>
</comment>
<accession>A0AAV6IZE6</accession>
<evidence type="ECO:0000256" key="3">
    <source>
        <dbReference type="ARBA" id="ARBA00022723"/>
    </source>
</evidence>
<dbReference type="InterPro" id="IPR036615">
    <property type="entry name" value="Mur_ligase_C_dom_sf"/>
</dbReference>
<dbReference type="SUPFAM" id="SSF53623">
    <property type="entry name" value="MurD-like peptide ligases, catalytic domain"/>
    <property type="match status" value="1"/>
</dbReference>
<dbReference type="EMBL" id="JACTNZ010000009">
    <property type="protein sequence ID" value="KAG5533858.1"/>
    <property type="molecule type" value="Genomic_DNA"/>
</dbReference>
<reference evidence="9" key="1">
    <citation type="submission" date="2020-08" db="EMBL/GenBank/DDBJ databases">
        <title>Plant Genome Project.</title>
        <authorList>
            <person name="Zhang R.-G."/>
        </authorList>
    </citation>
    <scope>NUCLEOTIDE SEQUENCE</scope>
    <source>
        <strain evidence="9">WSP0</strain>
        <tissue evidence="9">Leaf</tissue>
    </source>
</reference>
<dbReference type="InterPro" id="IPR036565">
    <property type="entry name" value="Mur-like_cat_sf"/>
</dbReference>
<evidence type="ECO:0000256" key="1">
    <source>
        <dbReference type="ARBA" id="ARBA00008276"/>
    </source>
</evidence>
<evidence type="ECO:0000256" key="6">
    <source>
        <dbReference type="ARBA" id="ARBA00022842"/>
    </source>
</evidence>
<dbReference type="SUPFAM" id="SSF53244">
    <property type="entry name" value="MurD-like peptide ligases, peptide-binding domain"/>
    <property type="match status" value="1"/>
</dbReference>
<keyword evidence="2" id="KW-0436">Ligase</keyword>
<evidence type="ECO:0000259" key="8">
    <source>
        <dbReference type="Pfam" id="PF08245"/>
    </source>
</evidence>
<dbReference type="Gene3D" id="3.40.1190.10">
    <property type="entry name" value="Mur-like, catalytic domain"/>
    <property type="match status" value="1"/>
</dbReference>